<evidence type="ECO:0000313" key="3">
    <source>
        <dbReference type="Proteomes" id="UP000005289"/>
    </source>
</evidence>
<keyword evidence="3" id="KW-1185">Reference proteome</keyword>
<protein>
    <submittedName>
        <fullName evidence="2">Uncharacterized protein</fullName>
    </submittedName>
</protein>
<organism evidence="2 3">
    <name type="scientific">Thioalkalivibrio paradoxus ARh 1</name>
    <dbReference type="NCBI Taxonomy" id="713585"/>
    <lineage>
        <taxon>Bacteria</taxon>
        <taxon>Pseudomonadati</taxon>
        <taxon>Pseudomonadota</taxon>
        <taxon>Gammaproteobacteria</taxon>
        <taxon>Chromatiales</taxon>
        <taxon>Ectothiorhodospiraceae</taxon>
        <taxon>Thioalkalivibrio</taxon>
    </lineage>
</organism>
<proteinExistence type="predicted"/>
<evidence type="ECO:0000313" key="2">
    <source>
        <dbReference type="EMBL" id="AHE99844.1"/>
    </source>
</evidence>
<name>W0DMM7_9GAMM</name>
<sequence>MRFVGLGAMARRDTRPPIQRERAKAGAEKARANPLDSHGGDRKGDQGSGRTLKPKRGENRDYILSRLAREAKGGDAIEILRREIPDYDARIQRERTAAVKPAAKHGGTGANQYTGEESKPDNVRSATPDPKPKGYGNSKDYIIGRLKRDSRLNGEASGRTNTRSIRAKLIISTLLVPVSQCQKG</sequence>
<dbReference type="Proteomes" id="UP000005289">
    <property type="component" value="Chromosome"/>
</dbReference>
<evidence type="ECO:0000256" key="1">
    <source>
        <dbReference type="SAM" id="MobiDB-lite"/>
    </source>
</evidence>
<feature type="compositionally biased region" description="Basic and acidic residues" evidence="1">
    <location>
        <begin position="10"/>
        <end position="31"/>
    </location>
</feature>
<accession>W0DMM7</accession>
<dbReference type="AlphaFoldDB" id="W0DMM7"/>
<dbReference type="EMBL" id="CP007029">
    <property type="protein sequence ID" value="AHE99844.1"/>
    <property type="molecule type" value="Genomic_DNA"/>
</dbReference>
<dbReference type="HOGENOM" id="CLU_1467584_0_0_6"/>
<feature type="region of interest" description="Disordered" evidence="1">
    <location>
        <begin position="95"/>
        <end position="161"/>
    </location>
</feature>
<dbReference type="KEGG" id="tti:THITH_01620"/>
<gene>
    <name evidence="2" type="ORF">THITH_01620</name>
</gene>
<feature type="region of interest" description="Disordered" evidence="1">
    <location>
        <begin position="1"/>
        <end position="62"/>
    </location>
</feature>
<reference evidence="2 3" key="1">
    <citation type="submission" date="2013-12" db="EMBL/GenBank/DDBJ databases">
        <authorList>
            <consortium name="DOE Joint Genome Institute"/>
            <person name="Muyzer G."/>
            <person name="Huntemann M."/>
            <person name="Han J."/>
            <person name="Chen A."/>
            <person name="Kyrpides N."/>
            <person name="Mavromatis K."/>
            <person name="Markowitz V."/>
            <person name="Palaniappan K."/>
            <person name="Ivanova N."/>
            <person name="Schaumberg A."/>
            <person name="Pati A."/>
            <person name="Liolios K."/>
            <person name="Nordberg H.P."/>
            <person name="Cantor M.N."/>
            <person name="Hua S.X."/>
            <person name="Woyke T."/>
        </authorList>
    </citation>
    <scope>NUCLEOTIDE SEQUENCE [LARGE SCALE GENOMIC DNA]</scope>
    <source>
        <strain evidence="2 3">ARh 1</strain>
    </source>
</reference>